<evidence type="ECO:0000256" key="9">
    <source>
        <dbReference type="PIRSR" id="PIRSR001399-2"/>
    </source>
</evidence>
<dbReference type="NCBIfam" id="TIGR01088">
    <property type="entry name" value="aroQ"/>
    <property type="match status" value="1"/>
</dbReference>
<comment type="function">
    <text evidence="7">Catalyzes a trans-dehydration via an enolate intermediate.</text>
</comment>
<dbReference type="Proteomes" id="UP000789845">
    <property type="component" value="Unassembled WGS sequence"/>
</dbReference>
<dbReference type="InterPro" id="IPR018509">
    <property type="entry name" value="DHquinase_II_CS"/>
</dbReference>
<feature type="binding site" evidence="7 9">
    <location>
        <position position="81"/>
    </location>
    <ligand>
        <name>substrate</name>
    </ligand>
</feature>
<feature type="binding site" evidence="7 9">
    <location>
        <position position="112"/>
    </location>
    <ligand>
        <name>substrate</name>
    </ligand>
</feature>
<dbReference type="PROSITE" id="PS01029">
    <property type="entry name" value="DEHYDROQUINASE_II"/>
    <property type="match status" value="1"/>
</dbReference>
<accession>A0A9C7GB99</accession>
<dbReference type="Gene3D" id="3.40.50.9100">
    <property type="entry name" value="Dehydroquinase, class II"/>
    <property type="match status" value="1"/>
</dbReference>
<comment type="pathway">
    <text evidence="2 7">Metabolic intermediate biosynthesis; chorismate biosynthesis; chorismate from D-erythrose 4-phosphate and phosphoenolpyruvate: step 3/7.</text>
</comment>
<dbReference type="NCBIfam" id="NF003806">
    <property type="entry name" value="PRK05395.1-3"/>
    <property type="match status" value="1"/>
</dbReference>
<dbReference type="PANTHER" id="PTHR21272:SF3">
    <property type="entry name" value="CATABOLIC 3-DEHYDROQUINASE"/>
    <property type="match status" value="1"/>
</dbReference>
<keyword evidence="12" id="KW-1185">Reference proteome</keyword>
<evidence type="ECO:0000256" key="1">
    <source>
        <dbReference type="ARBA" id="ARBA00001864"/>
    </source>
</evidence>
<comment type="catalytic activity">
    <reaction evidence="1 7">
        <text>3-dehydroquinate = 3-dehydroshikimate + H2O</text>
        <dbReference type="Rhea" id="RHEA:21096"/>
        <dbReference type="ChEBI" id="CHEBI:15377"/>
        <dbReference type="ChEBI" id="CHEBI:16630"/>
        <dbReference type="ChEBI" id="CHEBI:32364"/>
        <dbReference type="EC" id="4.2.1.10"/>
    </reaction>
</comment>
<comment type="subunit">
    <text evidence="4 7">Homododecamer.</text>
</comment>
<dbReference type="EC" id="4.2.1.10" evidence="5 7"/>
<feature type="binding site" evidence="7 9">
    <location>
        <position position="75"/>
    </location>
    <ligand>
        <name>substrate</name>
    </ligand>
</feature>
<evidence type="ECO:0000256" key="10">
    <source>
        <dbReference type="PIRSR" id="PIRSR001399-3"/>
    </source>
</evidence>
<evidence type="ECO:0000313" key="11">
    <source>
        <dbReference type="EMBL" id="CAG9609334.1"/>
    </source>
</evidence>
<evidence type="ECO:0000313" key="12">
    <source>
        <dbReference type="Proteomes" id="UP000789845"/>
    </source>
</evidence>
<feature type="active site" description="Proton acceptor" evidence="7 8">
    <location>
        <position position="23"/>
    </location>
</feature>
<dbReference type="CDD" id="cd00466">
    <property type="entry name" value="DHQase_II"/>
    <property type="match status" value="1"/>
</dbReference>
<dbReference type="GO" id="GO:0019631">
    <property type="term" value="P:quinate catabolic process"/>
    <property type="evidence" value="ECO:0007669"/>
    <property type="project" value="TreeGrafter"/>
</dbReference>
<dbReference type="RefSeq" id="WP_230497570.1">
    <property type="nucleotide sequence ID" value="NZ_CAKJTG010000018.1"/>
</dbReference>
<dbReference type="Pfam" id="PF01220">
    <property type="entry name" value="DHquinase_II"/>
    <property type="match status" value="1"/>
</dbReference>
<dbReference type="SUPFAM" id="SSF52304">
    <property type="entry name" value="Type II 3-dehydroquinate dehydratase"/>
    <property type="match status" value="1"/>
</dbReference>
<keyword evidence="7" id="KW-0028">Amino-acid biosynthesis</keyword>
<evidence type="ECO:0000256" key="4">
    <source>
        <dbReference type="ARBA" id="ARBA00011193"/>
    </source>
</evidence>
<dbReference type="PANTHER" id="PTHR21272">
    <property type="entry name" value="CATABOLIC 3-DEHYDROQUINASE"/>
    <property type="match status" value="1"/>
</dbReference>
<evidence type="ECO:0000256" key="6">
    <source>
        <dbReference type="ARBA" id="ARBA00023239"/>
    </source>
</evidence>
<dbReference type="EMBL" id="CAKJTG010000018">
    <property type="protein sequence ID" value="CAG9609334.1"/>
    <property type="molecule type" value="Genomic_DNA"/>
</dbReference>
<dbReference type="NCBIfam" id="NF003807">
    <property type="entry name" value="PRK05395.1-4"/>
    <property type="match status" value="1"/>
</dbReference>
<evidence type="ECO:0000256" key="2">
    <source>
        <dbReference type="ARBA" id="ARBA00004902"/>
    </source>
</evidence>
<dbReference type="InterPro" id="IPR001874">
    <property type="entry name" value="DHquinase_II"/>
</dbReference>
<dbReference type="GO" id="GO:0009073">
    <property type="term" value="P:aromatic amino acid family biosynthetic process"/>
    <property type="evidence" value="ECO:0007669"/>
    <property type="project" value="UniProtKB-KW"/>
</dbReference>
<comment type="similarity">
    <text evidence="3 7">Belongs to the type-II 3-dehydroquinase family.</text>
</comment>
<gene>
    <name evidence="11" type="primary">yqhS</name>
    <name evidence="7" type="synonym">aroQ</name>
    <name evidence="11" type="ORF">NEOCIP111885_03076</name>
</gene>
<evidence type="ECO:0000256" key="8">
    <source>
        <dbReference type="PIRSR" id="PIRSR001399-1"/>
    </source>
</evidence>
<feature type="site" description="Transition state stabilizer" evidence="7 10">
    <location>
        <position position="18"/>
    </location>
</feature>
<feature type="binding site" evidence="7 9">
    <location>
        <position position="88"/>
    </location>
    <ligand>
        <name>substrate</name>
    </ligand>
</feature>
<name>A0A9C7GB99_9BACI</name>
<dbReference type="HAMAP" id="MF_00169">
    <property type="entry name" value="AroQ"/>
    <property type="match status" value="1"/>
</dbReference>
<comment type="caution">
    <text evidence="11">The sequence shown here is derived from an EMBL/GenBank/DDBJ whole genome shotgun (WGS) entry which is preliminary data.</text>
</comment>
<dbReference type="GO" id="GO:0009423">
    <property type="term" value="P:chorismate biosynthetic process"/>
    <property type="evidence" value="ECO:0007669"/>
    <property type="project" value="UniProtKB-UniRule"/>
</dbReference>
<proteinExistence type="inferred from homology"/>
<reference evidence="11" key="1">
    <citation type="submission" date="2021-10" db="EMBL/GenBank/DDBJ databases">
        <authorList>
            <person name="Criscuolo A."/>
        </authorList>
    </citation>
    <scope>NUCLEOTIDE SEQUENCE</scope>
    <source>
        <strain evidence="11">CIP111885</strain>
    </source>
</reference>
<feature type="active site" description="Proton donor" evidence="7 8">
    <location>
        <position position="101"/>
    </location>
</feature>
<keyword evidence="6 7" id="KW-0456">Lyase</keyword>
<dbReference type="GO" id="GO:0008652">
    <property type="term" value="P:amino acid biosynthetic process"/>
    <property type="evidence" value="ECO:0007669"/>
    <property type="project" value="UniProtKB-KW"/>
</dbReference>
<evidence type="ECO:0000256" key="5">
    <source>
        <dbReference type="ARBA" id="ARBA00012060"/>
    </source>
</evidence>
<dbReference type="GO" id="GO:0003855">
    <property type="term" value="F:3-dehydroquinate dehydratase activity"/>
    <property type="evidence" value="ECO:0007669"/>
    <property type="project" value="UniProtKB-UniRule"/>
</dbReference>
<dbReference type="PIRSF" id="PIRSF001399">
    <property type="entry name" value="DHquinase_II"/>
    <property type="match status" value="1"/>
</dbReference>
<dbReference type="AlphaFoldDB" id="A0A9C7GB99"/>
<protein>
    <recommendedName>
        <fullName evidence="5 7">3-dehydroquinate dehydratase</fullName>
        <shortName evidence="7">3-dehydroquinase</shortName>
        <ecNumber evidence="5 7">4.2.1.10</ecNumber>
    </recommendedName>
    <alternativeName>
        <fullName evidence="7">Type II DHQase</fullName>
    </alternativeName>
</protein>
<organism evidence="11 12">
    <name type="scientific">Pseudoneobacillus rhizosphaerae</name>
    <dbReference type="NCBI Taxonomy" id="2880968"/>
    <lineage>
        <taxon>Bacteria</taxon>
        <taxon>Bacillati</taxon>
        <taxon>Bacillota</taxon>
        <taxon>Bacilli</taxon>
        <taxon>Bacillales</taxon>
        <taxon>Bacillaceae</taxon>
        <taxon>Pseudoneobacillus</taxon>
    </lineage>
</organism>
<evidence type="ECO:0000256" key="3">
    <source>
        <dbReference type="ARBA" id="ARBA00011037"/>
    </source>
</evidence>
<keyword evidence="7" id="KW-0057">Aromatic amino acid biosynthesis</keyword>
<dbReference type="InterPro" id="IPR036441">
    <property type="entry name" value="DHquinase_II_sf"/>
</dbReference>
<feature type="binding site" evidence="7 9">
    <location>
        <begin position="102"/>
        <end position="103"/>
    </location>
    <ligand>
        <name>substrate</name>
    </ligand>
</feature>
<evidence type="ECO:0000256" key="7">
    <source>
        <dbReference type="HAMAP-Rule" id="MF_00169"/>
    </source>
</evidence>
<sequence length="148" mass="16193">MKKVLLLNGPNLNLLGTREPGIYGGDRLKDVEEMVTTLGGNLGWEVFCYQSNHEGDLIDQIHEAFFQGYSGIIINPGAYTHYSYGIRDAIAGINIPVIEIHISNIHARESFRHVSVTAPVTAGQIIGFGVKGYELALIALNQLSLERG</sequence>
<dbReference type="NCBIfam" id="NF003805">
    <property type="entry name" value="PRK05395.1-2"/>
    <property type="match status" value="1"/>
</dbReference>